<comment type="caution">
    <text evidence="2">The sequence shown here is derived from an EMBL/GenBank/DDBJ whole genome shotgun (WGS) entry which is preliminary data.</text>
</comment>
<gene>
    <name evidence="2" type="ORF">HPO_00240</name>
</gene>
<keyword evidence="3" id="KW-1185">Reference proteome</keyword>
<dbReference type="AlphaFoldDB" id="A0A062VIP4"/>
<reference evidence="2 3" key="1">
    <citation type="journal article" date="2014" name="Antonie Van Leeuwenhoek">
        <title>Hyphomonas beringensis sp. nov. and Hyphomonas chukchiensis sp. nov., isolated from surface seawater of the Bering Sea and Chukchi Sea.</title>
        <authorList>
            <person name="Li C."/>
            <person name="Lai Q."/>
            <person name="Li G."/>
            <person name="Dong C."/>
            <person name="Wang J."/>
            <person name="Liao Y."/>
            <person name="Shao Z."/>
        </authorList>
    </citation>
    <scope>NUCLEOTIDE SEQUENCE [LARGE SCALE GENOMIC DNA]</scope>
    <source>
        <strain evidence="2 3">PS728</strain>
    </source>
</reference>
<keyword evidence="1" id="KW-0812">Transmembrane</keyword>
<accession>A0A062VIP4</accession>
<evidence type="ECO:0000313" key="3">
    <source>
        <dbReference type="Proteomes" id="UP000027100"/>
    </source>
</evidence>
<evidence type="ECO:0000256" key="1">
    <source>
        <dbReference type="SAM" id="Phobius"/>
    </source>
</evidence>
<dbReference type="STRING" id="1280954.HPO_00240"/>
<organism evidence="2 3">
    <name type="scientific">Hyphomonas polymorpha PS728</name>
    <dbReference type="NCBI Taxonomy" id="1280954"/>
    <lineage>
        <taxon>Bacteria</taxon>
        <taxon>Pseudomonadati</taxon>
        <taxon>Pseudomonadota</taxon>
        <taxon>Alphaproteobacteria</taxon>
        <taxon>Hyphomonadales</taxon>
        <taxon>Hyphomonadaceae</taxon>
        <taxon>Hyphomonas</taxon>
    </lineage>
</organism>
<dbReference type="EMBL" id="ARYM01000001">
    <property type="protein sequence ID" value="KDA00411.1"/>
    <property type="molecule type" value="Genomic_DNA"/>
</dbReference>
<keyword evidence="1" id="KW-1133">Transmembrane helix</keyword>
<sequence length="96" mass="10006">MSMDSWTQKFDAALTRASYELSGLTETLSEFLGGLSLVEKILLGALGVATLCYMFMPGGRGDGAGNPSGRYFAGILLLFVATGVFAGLVMSGDISL</sequence>
<dbReference type="Proteomes" id="UP000027100">
    <property type="component" value="Unassembled WGS sequence"/>
</dbReference>
<evidence type="ECO:0000313" key="2">
    <source>
        <dbReference type="EMBL" id="KDA00411.1"/>
    </source>
</evidence>
<dbReference type="PATRIC" id="fig|1280954.3.peg.51"/>
<protein>
    <submittedName>
        <fullName evidence="2">Uncharacterized protein</fullName>
    </submittedName>
</protein>
<feature type="transmembrane region" description="Helical" evidence="1">
    <location>
        <begin position="71"/>
        <end position="90"/>
    </location>
</feature>
<feature type="transmembrane region" description="Helical" evidence="1">
    <location>
        <begin position="41"/>
        <end position="59"/>
    </location>
</feature>
<keyword evidence="1" id="KW-0472">Membrane</keyword>
<name>A0A062VIP4_9PROT</name>
<proteinExistence type="predicted"/>